<evidence type="ECO:0000313" key="1">
    <source>
        <dbReference type="EMBL" id="MFD1676466.1"/>
    </source>
</evidence>
<accession>A0ABW4JJ85</accession>
<dbReference type="Proteomes" id="UP001597079">
    <property type="component" value="Unassembled WGS sequence"/>
</dbReference>
<proteinExistence type="predicted"/>
<dbReference type="GO" id="GO:0016787">
    <property type="term" value="F:hydrolase activity"/>
    <property type="evidence" value="ECO:0007669"/>
    <property type="project" value="UniProtKB-KW"/>
</dbReference>
<dbReference type="InterPro" id="IPR050261">
    <property type="entry name" value="FrsA_esterase"/>
</dbReference>
<organism evidence="1 2">
    <name type="scientific">Alicyclobacillus fodiniaquatilis</name>
    <dbReference type="NCBI Taxonomy" id="1661150"/>
    <lineage>
        <taxon>Bacteria</taxon>
        <taxon>Bacillati</taxon>
        <taxon>Bacillota</taxon>
        <taxon>Bacilli</taxon>
        <taxon>Bacillales</taxon>
        <taxon>Alicyclobacillaceae</taxon>
        <taxon>Alicyclobacillus</taxon>
    </lineage>
</organism>
<comment type="caution">
    <text evidence="1">The sequence shown here is derived from an EMBL/GenBank/DDBJ whole genome shotgun (WGS) entry which is preliminary data.</text>
</comment>
<gene>
    <name evidence="1" type="ORF">ACFSB2_17345</name>
</gene>
<keyword evidence="2" id="KW-1185">Reference proteome</keyword>
<dbReference type="SUPFAM" id="SSF53474">
    <property type="entry name" value="alpha/beta-Hydrolases"/>
    <property type="match status" value="1"/>
</dbReference>
<dbReference type="RefSeq" id="WP_377944368.1">
    <property type="nucleotide sequence ID" value="NZ_JBHUCX010000067.1"/>
</dbReference>
<dbReference type="EMBL" id="JBHUCX010000067">
    <property type="protein sequence ID" value="MFD1676466.1"/>
    <property type="molecule type" value="Genomic_DNA"/>
</dbReference>
<dbReference type="EC" id="3.4.-.-" evidence="1"/>
<sequence>MNDLYEQFVEVLGGGLHNREKVTATVVDQVELPLYRREKLLLSAGGRVIPTYLLLPRTDQPRPAILAHHQHNGEYHLGKSEPAGIAGNPDMHYAHRLAERGYVVVTWDAIGFEERNNAFFGRAHEQFLGTKALLEGACLQREYTLDAMYVTDYLLSRPEVLTDSLATIGHSLGGQNVLFTLLLDDRVRVGVSSCGIGTAKSFTEEGIQHNIAWYIPGLLKLGDTPGLAPLLNAKSIFISQGSKDPIFPQRGVQAFADAARAYAEVRLRFFDGPHAFPADAQEAAFAFLAEQLGR</sequence>
<dbReference type="InterPro" id="IPR029058">
    <property type="entry name" value="AB_hydrolase_fold"/>
</dbReference>
<dbReference type="Gene3D" id="3.40.50.1820">
    <property type="entry name" value="alpha/beta hydrolase"/>
    <property type="match status" value="1"/>
</dbReference>
<reference evidence="2" key="1">
    <citation type="journal article" date="2019" name="Int. J. Syst. Evol. Microbiol.">
        <title>The Global Catalogue of Microorganisms (GCM) 10K type strain sequencing project: providing services to taxonomists for standard genome sequencing and annotation.</title>
        <authorList>
            <consortium name="The Broad Institute Genomics Platform"/>
            <consortium name="The Broad Institute Genome Sequencing Center for Infectious Disease"/>
            <person name="Wu L."/>
            <person name="Ma J."/>
        </authorList>
    </citation>
    <scope>NUCLEOTIDE SEQUENCE [LARGE SCALE GENOMIC DNA]</scope>
    <source>
        <strain evidence="2">CGMCC 1.12286</strain>
    </source>
</reference>
<protein>
    <submittedName>
        <fullName evidence="1">Alpha/beta hydrolase family protein</fullName>
        <ecNumber evidence="1">3.4.-.-</ecNumber>
    </submittedName>
</protein>
<evidence type="ECO:0000313" key="2">
    <source>
        <dbReference type="Proteomes" id="UP001597079"/>
    </source>
</evidence>
<dbReference type="PANTHER" id="PTHR22946">
    <property type="entry name" value="DIENELACTONE HYDROLASE DOMAIN-CONTAINING PROTEIN-RELATED"/>
    <property type="match status" value="1"/>
</dbReference>
<keyword evidence="1" id="KW-0378">Hydrolase</keyword>
<name>A0ABW4JJ85_9BACL</name>